<name>A0A128ERL8_9GAMM</name>
<dbReference type="EMBL" id="FIZX01000001">
    <property type="protein sequence ID" value="CZF77202.1"/>
    <property type="molecule type" value="Genomic_DNA"/>
</dbReference>
<evidence type="ECO:0000313" key="2">
    <source>
        <dbReference type="Proteomes" id="UP000071641"/>
    </source>
</evidence>
<evidence type="ECO:0000313" key="1">
    <source>
        <dbReference type="EMBL" id="CZF77202.1"/>
    </source>
</evidence>
<keyword evidence="2" id="KW-1185">Reference proteome</keyword>
<organism evidence="1 2">
    <name type="scientific">Grimontia celer</name>
    <dbReference type="NCBI Taxonomy" id="1796497"/>
    <lineage>
        <taxon>Bacteria</taxon>
        <taxon>Pseudomonadati</taxon>
        <taxon>Pseudomonadota</taxon>
        <taxon>Gammaproteobacteria</taxon>
        <taxon>Vibrionales</taxon>
        <taxon>Vibrionaceae</taxon>
        <taxon>Grimontia</taxon>
    </lineage>
</organism>
<protein>
    <submittedName>
        <fullName evidence="1">Uncharacterized protein</fullName>
    </submittedName>
</protein>
<dbReference type="Proteomes" id="UP000071641">
    <property type="component" value="Unassembled WGS sequence"/>
</dbReference>
<reference evidence="2" key="1">
    <citation type="submission" date="2016-02" db="EMBL/GenBank/DDBJ databases">
        <authorList>
            <person name="Rodrigo-Torres Lidia"/>
            <person name="Arahal R.David."/>
        </authorList>
    </citation>
    <scope>NUCLEOTIDE SEQUENCE [LARGE SCALE GENOMIC DNA]</scope>
    <source>
        <strain evidence="2">CECT 9029</strain>
    </source>
</reference>
<dbReference type="RefSeq" id="WP_062660561.1">
    <property type="nucleotide sequence ID" value="NZ_FIZX01000001.1"/>
</dbReference>
<sequence length="150" mass="17316">MTPTKKVEHTVEEQLAHVISHLRSWLLSSLRAGDAVSKQDITLKIDQLKSACQLHGQVIEVDPLIRWVESEGLGVTCRKGTENRNGGSVWYSDPIHIHSYNWSKSAAKSLLFLEKEFKRIERRFNRTWSNLEEMSPSEQKAILKKLRHKL</sequence>
<dbReference type="AlphaFoldDB" id="A0A128ERL8"/>
<dbReference type="STRING" id="1796497.GCE9029_00068"/>
<gene>
    <name evidence="1" type="ORF">GCE9029_00068</name>
</gene>
<accession>A0A128ERL8</accession>
<proteinExistence type="predicted"/>